<dbReference type="GO" id="GO:0016787">
    <property type="term" value="F:hydrolase activity"/>
    <property type="evidence" value="ECO:0007669"/>
    <property type="project" value="UniProtKB-KW"/>
</dbReference>
<name>A0A317PJ82_9HYPH</name>
<proteinExistence type="predicted"/>
<dbReference type="PROSITE" id="PS51084">
    <property type="entry name" value="HIT_2"/>
    <property type="match status" value="1"/>
</dbReference>
<dbReference type="InterPro" id="IPR011146">
    <property type="entry name" value="HIT-like"/>
</dbReference>
<evidence type="ECO:0000259" key="2">
    <source>
        <dbReference type="PROSITE" id="PS51084"/>
    </source>
</evidence>
<keyword evidence="4" id="KW-1185">Reference proteome</keyword>
<protein>
    <submittedName>
        <fullName evidence="3">Diadenosine tetraphosphate (Ap4A) HIT family hydrolase</fullName>
    </submittedName>
</protein>
<feature type="domain" description="HIT" evidence="2">
    <location>
        <begin position="36"/>
        <end position="105"/>
    </location>
</feature>
<keyword evidence="3" id="KW-0378">Hydrolase</keyword>
<comment type="caution">
    <text evidence="1">Lacks conserved residue(s) required for the propagation of feature annotation.</text>
</comment>
<evidence type="ECO:0000256" key="1">
    <source>
        <dbReference type="PROSITE-ProRule" id="PRU00464"/>
    </source>
</evidence>
<dbReference type="RefSeq" id="WP_110032609.1">
    <property type="nucleotide sequence ID" value="NZ_QGTR01000003.1"/>
</dbReference>
<dbReference type="SUPFAM" id="SSF54197">
    <property type="entry name" value="HIT-like"/>
    <property type="match status" value="1"/>
</dbReference>
<comment type="caution">
    <text evidence="3">The sequence shown here is derived from an EMBL/GenBank/DDBJ whole genome shotgun (WGS) entry which is preliminary data.</text>
</comment>
<dbReference type="Pfam" id="PF01230">
    <property type="entry name" value="HIT"/>
    <property type="match status" value="1"/>
</dbReference>
<reference evidence="3 4" key="1">
    <citation type="submission" date="2018-05" db="EMBL/GenBank/DDBJ databases">
        <title>Genomic Encyclopedia of Type Strains, Phase IV (KMG-IV): sequencing the most valuable type-strain genomes for metagenomic binning, comparative biology and taxonomic classification.</title>
        <authorList>
            <person name="Goeker M."/>
        </authorList>
    </citation>
    <scope>NUCLEOTIDE SEQUENCE [LARGE SCALE GENOMIC DNA]</scope>
    <source>
        <strain evidence="3 4">DSM 16791</strain>
    </source>
</reference>
<evidence type="ECO:0000313" key="4">
    <source>
        <dbReference type="Proteomes" id="UP000246352"/>
    </source>
</evidence>
<dbReference type="Gene3D" id="3.30.428.10">
    <property type="entry name" value="HIT-like"/>
    <property type="match status" value="1"/>
</dbReference>
<sequence>MADFTLHPQLEHDSRLVIKLGLCQLRLIDDSRWPWLILVPQRDGITEIFDMTPLDQTMLTFETGIAAKAMKESSGCLKINFGALGNNVRQFHLHVVGRSEGDHGWPGPVWGQGAAVPWHPDARATFIDRLLEAL</sequence>
<gene>
    <name evidence="3" type="ORF">DFR52_103591</name>
</gene>
<dbReference type="OrthoDB" id="9799145at2"/>
<dbReference type="AlphaFoldDB" id="A0A317PJ82"/>
<accession>A0A317PJ82</accession>
<evidence type="ECO:0000313" key="3">
    <source>
        <dbReference type="EMBL" id="PWW00384.1"/>
    </source>
</evidence>
<dbReference type="EMBL" id="QGTR01000003">
    <property type="protein sequence ID" value="PWW00384.1"/>
    <property type="molecule type" value="Genomic_DNA"/>
</dbReference>
<dbReference type="InterPro" id="IPR026026">
    <property type="entry name" value="HIT_Hint"/>
</dbReference>
<dbReference type="PIRSF" id="PIRSF000714">
    <property type="entry name" value="HIT"/>
    <property type="match status" value="1"/>
</dbReference>
<organism evidence="3 4">
    <name type="scientific">Hoeflea marina</name>
    <dbReference type="NCBI Taxonomy" id="274592"/>
    <lineage>
        <taxon>Bacteria</taxon>
        <taxon>Pseudomonadati</taxon>
        <taxon>Pseudomonadota</taxon>
        <taxon>Alphaproteobacteria</taxon>
        <taxon>Hyphomicrobiales</taxon>
        <taxon>Rhizobiaceae</taxon>
        <taxon>Hoeflea</taxon>
    </lineage>
</organism>
<dbReference type="Proteomes" id="UP000246352">
    <property type="component" value="Unassembled WGS sequence"/>
</dbReference>
<dbReference type="InterPro" id="IPR036265">
    <property type="entry name" value="HIT-like_sf"/>
</dbReference>